<keyword evidence="2" id="KW-0472">Membrane</keyword>
<keyword evidence="2" id="KW-1133">Transmembrane helix</keyword>
<proteinExistence type="predicted"/>
<gene>
    <name evidence="3" type="ORF">V1264_005491</name>
</gene>
<reference evidence="3 4" key="1">
    <citation type="submission" date="2024-02" db="EMBL/GenBank/DDBJ databases">
        <title>Chromosome-scale genome assembly of the rough periwinkle Littorina saxatilis.</title>
        <authorList>
            <person name="De Jode A."/>
            <person name="Faria R."/>
            <person name="Formenti G."/>
            <person name="Sims Y."/>
            <person name="Smith T.P."/>
            <person name="Tracey A."/>
            <person name="Wood J.M.D."/>
            <person name="Zagrodzka Z.B."/>
            <person name="Johannesson K."/>
            <person name="Butlin R.K."/>
            <person name="Leder E.H."/>
        </authorList>
    </citation>
    <scope>NUCLEOTIDE SEQUENCE [LARGE SCALE GENOMIC DNA]</scope>
    <source>
        <strain evidence="3">Snail1</strain>
        <tissue evidence="3">Muscle</tissue>
    </source>
</reference>
<dbReference type="AlphaFoldDB" id="A0AAN9AZ92"/>
<organism evidence="3 4">
    <name type="scientific">Littorina saxatilis</name>
    <dbReference type="NCBI Taxonomy" id="31220"/>
    <lineage>
        <taxon>Eukaryota</taxon>
        <taxon>Metazoa</taxon>
        <taxon>Spiralia</taxon>
        <taxon>Lophotrochozoa</taxon>
        <taxon>Mollusca</taxon>
        <taxon>Gastropoda</taxon>
        <taxon>Caenogastropoda</taxon>
        <taxon>Littorinimorpha</taxon>
        <taxon>Littorinoidea</taxon>
        <taxon>Littorinidae</taxon>
        <taxon>Littorina</taxon>
    </lineage>
</organism>
<evidence type="ECO:0000256" key="1">
    <source>
        <dbReference type="SAM" id="MobiDB-lite"/>
    </source>
</evidence>
<sequence>MTTQAAPAATGASNSSISNATSVTSLPSNASFHDDITSLWNMTLPPLPNSTSDGKDFFHHLTLKDETTFVALVVMGIVVPAIFITVFVLICRQRRKDLVARRTQMLLQNTQDFALEDYDTMDKAINPPPKL</sequence>
<protein>
    <submittedName>
        <fullName evidence="3">Uncharacterized protein</fullName>
    </submittedName>
</protein>
<feature type="transmembrane region" description="Helical" evidence="2">
    <location>
        <begin position="69"/>
        <end position="91"/>
    </location>
</feature>
<evidence type="ECO:0000313" key="3">
    <source>
        <dbReference type="EMBL" id="KAK7096158.1"/>
    </source>
</evidence>
<comment type="caution">
    <text evidence="3">The sequence shown here is derived from an EMBL/GenBank/DDBJ whole genome shotgun (WGS) entry which is preliminary data.</text>
</comment>
<evidence type="ECO:0000313" key="4">
    <source>
        <dbReference type="Proteomes" id="UP001374579"/>
    </source>
</evidence>
<keyword evidence="2" id="KW-0812">Transmembrane</keyword>
<accession>A0AAN9AZ92</accession>
<feature type="region of interest" description="Disordered" evidence="1">
    <location>
        <begin position="1"/>
        <end position="20"/>
    </location>
</feature>
<dbReference type="Proteomes" id="UP001374579">
    <property type="component" value="Unassembled WGS sequence"/>
</dbReference>
<keyword evidence="4" id="KW-1185">Reference proteome</keyword>
<name>A0AAN9AZ92_9CAEN</name>
<evidence type="ECO:0000256" key="2">
    <source>
        <dbReference type="SAM" id="Phobius"/>
    </source>
</evidence>
<dbReference type="EMBL" id="JBAMIC010000014">
    <property type="protein sequence ID" value="KAK7096158.1"/>
    <property type="molecule type" value="Genomic_DNA"/>
</dbReference>